<dbReference type="PROSITE" id="PS50949">
    <property type="entry name" value="HTH_GNTR"/>
    <property type="match status" value="1"/>
</dbReference>
<organism evidence="5">
    <name type="scientific">Muribaculaceae bacterium Z82</name>
    <dbReference type="NCBI Taxonomy" id="2304548"/>
    <lineage>
        <taxon>Bacteria</taxon>
        <taxon>Pseudomonadati</taxon>
        <taxon>Bacteroidota</taxon>
        <taxon>Bacteroidia</taxon>
        <taxon>Bacteroidales</taxon>
        <taxon>Muribaculaceae</taxon>
    </lineage>
</organism>
<reference evidence="5" key="1">
    <citation type="submission" date="2018-08" db="EMBL/GenBank/DDBJ databases">
        <title>Murine metabolic-syndrome-specific gut microbial biobank.</title>
        <authorList>
            <person name="Liu C."/>
        </authorList>
    </citation>
    <scope>NUCLEOTIDE SEQUENCE [LARGE SCALE GENOMIC DNA]</scope>
    <source>
        <strain evidence="5">Z82</strain>
    </source>
</reference>
<dbReference type="SUPFAM" id="SSF46785">
    <property type="entry name" value="Winged helix' DNA-binding domain"/>
    <property type="match status" value="1"/>
</dbReference>
<keyword evidence="1" id="KW-0805">Transcription regulation</keyword>
<evidence type="ECO:0000256" key="1">
    <source>
        <dbReference type="ARBA" id="ARBA00023015"/>
    </source>
</evidence>
<keyword evidence="2" id="KW-0238">DNA-binding</keyword>
<protein>
    <submittedName>
        <fullName evidence="5">GntR family transcriptional regulator</fullName>
    </submittedName>
</protein>
<dbReference type="InterPro" id="IPR000524">
    <property type="entry name" value="Tscrpt_reg_HTH_GntR"/>
</dbReference>
<evidence type="ECO:0000256" key="3">
    <source>
        <dbReference type="ARBA" id="ARBA00023163"/>
    </source>
</evidence>
<name>A0A7C9JPI0_9BACT</name>
<gene>
    <name evidence="5" type="ORF">D1639_10460</name>
</gene>
<dbReference type="Pfam" id="PF00392">
    <property type="entry name" value="GntR"/>
    <property type="match status" value="1"/>
</dbReference>
<accession>A0A7C9JPI0</accession>
<dbReference type="PANTHER" id="PTHR38445:SF9">
    <property type="entry name" value="HTH-TYPE TRANSCRIPTIONAL REPRESSOR YTRA"/>
    <property type="match status" value="1"/>
</dbReference>
<dbReference type="CDD" id="cd07377">
    <property type="entry name" value="WHTH_GntR"/>
    <property type="match status" value="1"/>
</dbReference>
<dbReference type="InterPro" id="IPR036388">
    <property type="entry name" value="WH-like_DNA-bd_sf"/>
</dbReference>
<feature type="domain" description="HTH gntR-type" evidence="4">
    <location>
        <begin position="13"/>
        <end position="81"/>
    </location>
</feature>
<comment type="caution">
    <text evidence="5">The sequence shown here is derived from an EMBL/GenBank/DDBJ whole genome shotgun (WGS) entry which is preliminary data.</text>
</comment>
<sequence>MQDAFEIDESSSTPIWLQLKNRIVYLIASGYYKPGDKLPTVRELAIALKINYNTVNKVYLSLLHDGYLMSRRGKGTFVNELARPAEAVEDSPADTVIDMMINQCLELGVPLDDVVNQVTRRVARRRES</sequence>
<dbReference type="InterPro" id="IPR036390">
    <property type="entry name" value="WH_DNA-bd_sf"/>
</dbReference>
<proteinExistence type="predicted"/>
<dbReference type="AlphaFoldDB" id="A0A7C9JPI0"/>
<dbReference type="PANTHER" id="PTHR38445">
    <property type="entry name" value="HTH-TYPE TRANSCRIPTIONAL REPRESSOR YTRA"/>
    <property type="match status" value="1"/>
</dbReference>
<evidence type="ECO:0000256" key="2">
    <source>
        <dbReference type="ARBA" id="ARBA00023125"/>
    </source>
</evidence>
<evidence type="ECO:0000313" key="5">
    <source>
        <dbReference type="EMBL" id="NBI35438.1"/>
    </source>
</evidence>
<dbReference type="EMBL" id="QWKH01000121">
    <property type="protein sequence ID" value="NBI35438.1"/>
    <property type="molecule type" value="Genomic_DNA"/>
</dbReference>
<dbReference type="GO" id="GO:0003677">
    <property type="term" value="F:DNA binding"/>
    <property type="evidence" value="ECO:0007669"/>
    <property type="project" value="UniProtKB-KW"/>
</dbReference>
<dbReference type="SMART" id="SM00345">
    <property type="entry name" value="HTH_GNTR"/>
    <property type="match status" value="1"/>
</dbReference>
<keyword evidence="3" id="KW-0804">Transcription</keyword>
<dbReference type="GO" id="GO:0003700">
    <property type="term" value="F:DNA-binding transcription factor activity"/>
    <property type="evidence" value="ECO:0007669"/>
    <property type="project" value="InterPro"/>
</dbReference>
<dbReference type="Gene3D" id="1.10.10.10">
    <property type="entry name" value="Winged helix-like DNA-binding domain superfamily/Winged helix DNA-binding domain"/>
    <property type="match status" value="1"/>
</dbReference>
<evidence type="ECO:0000259" key="4">
    <source>
        <dbReference type="PROSITE" id="PS50949"/>
    </source>
</evidence>